<sequence length="267" mass="27720">MRRPDLIVALLLLAAAPARAEDTAALMARAPWVVTDGPVTPFAGPVTVGGTGWGSFRRLCVAHGALREDGREAEIGSPTCFDVAAAREEAGTWHLTLLTEARGTAPPIVFTTTRDAGGRVGAVAVIPPAGVAPPSPEQRQQMGLVFRTALRANGIEQTVVPASGHFVMPLPLGDVGRDFAVDGGGLDCRATGEAQIVGRRALLADCTGQIGGPGQRIAMTLAGHFAIDVETGMVLRHGYASDLVVEADAAGRTPRVALRGVSRLRLE</sequence>
<feature type="signal peptide" evidence="1">
    <location>
        <begin position="1"/>
        <end position="20"/>
    </location>
</feature>
<feature type="chain" id="PRO_5032303591" evidence="1">
    <location>
        <begin position="21"/>
        <end position="267"/>
    </location>
</feature>
<accession>A0A848ECV4</accession>
<dbReference type="EMBL" id="JABBKX010000002">
    <property type="protein sequence ID" value="NMJ41145.1"/>
    <property type="molecule type" value="Genomic_DNA"/>
</dbReference>
<dbReference type="RefSeq" id="WP_170053380.1">
    <property type="nucleotide sequence ID" value="NZ_JABBKX010000002.1"/>
</dbReference>
<protein>
    <submittedName>
        <fullName evidence="2">Uncharacterized protein</fullName>
    </submittedName>
</protein>
<dbReference type="Proteomes" id="UP000548582">
    <property type="component" value="Unassembled WGS sequence"/>
</dbReference>
<evidence type="ECO:0000313" key="3">
    <source>
        <dbReference type="Proteomes" id="UP000548582"/>
    </source>
</evidence>
<evidence type="ECO:0000313" key="2">
    <source>
        <dbReference type="EMBL" id="NMJ41145.1"/>
    </source>
</evidence>
<reference evidence="2 3" key="1">
    <citation type="submission" date="2020-03" db="EMBL/GenBank/DDBJ databases">
        <authorList>
            <person name="Sun Q."/>
        </authorList>
    </citation>
    <scope>NUCLEOTIDE SEQUENCE [LARGE SCALE GENOMIC DNA]</scope>
    <source>
        <strain evidence="2 3">JC162</strain>
    </source>
</reference>
<keyword evidence="3" id="KW-1185">Reference proteome</keyword>
<dbReference type="AlphaFoldDB" id="A0A848ECV4"/>
<proteinExistence type="predicted"/>
<comment type="caution">
    <text evidence="2">The sequence shown here is derived from an EMBL/GenBank/DDBJ whole genome shotgun (WGS) entry which is preliminary data.</text>
</comment>
<keyword evidence="1" id="KW-0732">Signal</keyword>
<organism evidence="2 3">
    <name type="scientific">Neoroseomonas marina</name>
    <dbReference type="NCBI Taxonomy" id="1232220"/>
    <lineage>
        <taxon>Bacteria</taxon>
        <taxon>Pseudomonadati</taxon>
        <taxon>Pseudomonadota</taxon>
        <taxon>Alphaproteobacteria</taxon>
        <taxon>Acetobacterales</taxon>
        <taxon>Acetobacteraceae</taxon>
        <taxon>Neoroseomonas</taxon>
    </lineage>
</organism>
<evidence type="ECO:0000256" key="1">
    <source>
        <dbReference type="SAM" id="SignalP"/>
    </source>
</evidence>
<gene>
    <name evidence="2" type="ORF">GWK16_07835</name>
</gene>
<name>A0A848ECV4_9PROT</name>